<evidence type="ECO:0000313" key="1">
    <source>
        <dbReference type="EMBL" id="EEL67617.1"/>
    </source>
</evidence>
<organism evidence="1">
    <name type="scientific">Bacillus mycoides</name>
    <dbReference type="NCBI Taxonomy" id="1405"/>
    <lineage>
        <taxon>Bacteria</taxon>
        <taxon>Bacillati</taxon>
        <taxon>Bacillota</taxon>
        <taxon>Bacilli</taxon>
        <taxon>Bacillales</taxon>
        <taxon>Bacillaceae</taxon>
        <taxon>Bacillus</taxon>
        <taxon>Bacillus cereus group</taxon>
    </lineage>
</organism>
<reference evidence="2 3" key="2">
    <citation type="submission" date="2020-12" db="EMBL/GenBank/DDBJ databases">
        <title>FDA dAtabase for Regulatory Grade micrObial Sequences (FDA-ARGOS): Supporting development and validation of Infectious Disease Dx tests.</title>
        <authorList>
            <person name="Nelson B."/>
            <person name="Plummer A."/>
            <person name="Tallon L."/>
            <person name="Sadzewicz L."/>
            <person name="Zhao X."/>
            <person name="Boylan J."/>
            <person name="Ott S."/>
            <person name="Bowen H."/>
            <person name="Vavikolanu K."/>
            <person name="Mehta A."/>
            <person name="Aluvathingal J."/>
            <person name="Nadendla S."/>
            <person name="Myers T."/>
            <person name="Yan Y."/>
            <person name="Sichtig H."/>
        </authorList>
    </citation>
    <scope>NUCLEOTIDE SEQUENCE [LARGE SCALE GENOMIC DNA]</scope>
    <source>
        <strain evidence="2 3">FDAARGOS_924</strain>
    </source>
</reference>
<gene>
    <name evidence="1" type="ORF">bcere0026_54510</name>
    <name evidence="2" type="ORF">I6G81_05600</name>
</gene>
<evidence type="ECO:0000313" key="3">
    <source>
        <dbReference type="Proteomes" id="UP000596196"/>
    </source>
</evidence>
<dbReference type="Proteomes" id="UP000001753">
    <property type="component" value="Chromosome"/>
</dbReference>
<dbReference type="RefSeq" id="WP_002069238.1">
    <property type="nucleotide sequence ID" value="NZ_LXLT01000038.1"/>
</dbReference>
<sequence>MLLAIIFSIINLGVGVTVPVMTAIVMQAAGPSYANMAGATLNVN</sequence>
<protein>
    <submittedName>
        <fullName evidence="1">Methylenomycin A resistance protein</fullName>
    </submittedName>
</protein>
<dbReference type="AlphaFoldDB" id="C2Y399"/>
<evidence type="ECO:0000313" key="2">
    <source>
        <dbReference type="EMBL" id="QQA18746.1"/>
    </source>
</evidence>
<keyword evidence="3" id="KW-1185">Reference proteome</keyword>
<proteinExistence type="predicted"/>
<reference evidence="1" key="1">
    <citation type="journal article" date="2012" name="Genome Res.">
        <title>Genomic characterization of the Bacillus cereus sensu lato species: Backdrop to the evolution of Bacillus anthracis.</title>
        <authorList>
            <person name="Zwick M.E."/>
            <person name="Joseph S.J."/>
            <person name="Didelot X."/>
            <person name="Chen P.E."/>
            <person name="Bishop-Lilly K.A."/>
            <person name="Stewart A.C."/>
            <person name="Willner K."/>
            <person name="Nolan N."/>
            <person name="Lentz S."/>
            <person name="Thomason M.K."/>
            <person name="Sozhamannan S."/>
            <person name="Mateczun A.J."/>
            <person name="Du L."/>
            <person name="Read T.D."/>
        </authorList>
    </citation>
    <scope>NUCLEOTIDE SEQUENCE [LARGE SCALE GENOMIC DNA]</scope>
    <source>
        <strain evidence="1">AH603</strain>
    </source>
</reference>
<dbReference type="HOGENOM" id="CLU_3212119_0_0_9"/>
<dbReference type="EMBL" id="CP065877">
    <property type="protein sequence ID" value="QQA18746.1"/>
    <property type="molecule type" value="Genomic_DNA"/>
</dbReference>
<name>C2Y399_BACMY</name>
<dbReference type="EMBL" id="ACMP01000187">
    <property type="protein sequence ID" value="EEL67617.1"/>
    <property type="molecule type" value="Genomic_DNA"/>
</dbReference>
<accession>C2Y399</accession>
<dbReference type="Proteomes" id="UP000596196">
    <property type="component" value="Chromosome"/>
</dbReference>